<dbReference type="PROSITE" id="PS50006">
    <property type="entry name" value="FHA_DOMAIN"/>
    <property type="match status" value="1"/>
</dbReference>
<protein>
    <recommendedName>
        <fullName evidence="2">FHA domain-containing protein</fullName>
    </recommendedName>
</protein>
<evidence type="ECO:0000313" key="4">
    <source>
        <dbReference type="Proteomes" id="UP000003704"/>
    </source>
</evidence>
<keyword evidence="1" id="KW-0472">Membrane</keyword>
<feature type="transmembrane region" description="Helical" evidence="1">
    <location>
        <begin position="164"/>
        <end position="185"/>
    </location>
</feature>
<keyword evidence="4" id="KW-1185">Reference proteome</keyword>
<sequence>MGEAMISERDPQTDRVIWIERLSPHGEVLSRHRIERLPIVIGRGYESDLLIDDPTLAARHLRIGRNDSGELVAEDLGSRNGLCLANRQRVERCVIELGADAVYSIGDTRLRLRGSTHAVPEERPIGSSGLASAWIAPLLGLLIAAQIMLSLWLQQTGEPAISKYLTVTVMALIMGVVWALVWSLVNRLFAGAMQFSRHLALTYAAAVVSSLITLTLETAAYSLSWPSVTRYRYLVFWLTAGLLCAGHLRLIGGDYRRFKLAVVAALTLLGVGASALSQRDARERTGPAVVVDELLPPAMRLAPAQTLDAFIADAEKLRAELDAARQETPHDEDGDDDF</sequence>
<evidence type="ECO:0000256" key="1">
    <source>
        <dbReference type="SAM" id="Phobius"/>
    </source>
</evidence>
<keyword evidence="1" id="KW-1133">Transmembrane helix</keyword>
<dbReference type="EMBL" id="AKGD01000004">
    <property type="protein sequence ID" value="EIT67588.1"/>
    <property type="molecule type" value="Genomic_DNA"/>
</dbReference>
<dbReference type="CDD" id="cd00060">
    <property type="entry name" value="FHA"/>
    <property type="match status" value="1"/>
</dbReference>
<evidence type="ECO:0000259" key="2">
    <source>
        <dbReference type="PROSITE" id="PS50006"/>
    </source>
</evidence>
<dbReference type="AlphaFoldDB" id="I8T1Q3"/>
<dbReference type="InterPro" id="IPR032030">
    <property type="entry name" value="YscD_cytoplasmic_dom"/>
</dbReference>
<feature type="domain" description="FHA" evidence="2">
    <location>
        <begin position="39"/>
        <end position="89"/>
    </location>
</feature>
<dbReference type="SMART" id="SM00240">
    <property type="entry name" value="FHA"/>
    <property type="match status" value="1"/>
</dbReference>
<dbReference type="Gene3D" id="2.60.200.20">
    <property type="match status" value="1"/>
</dbReference>
<keyword evidence="1" id="KW-0812">Transmembrane</keyword>
<dbReference type="RefSeq" id="WP_007186958.1">
    <property type="nucleotide sequence ID" value="NZ_AKGD01000004.1"/>
</dbReference>
<evidence type="ECO:0000313" key="3">
    <source>
        <dbReference type="EMBL" id="EIT67588.1"/>
    </source>
</evidence>
<name>I8T1Q3_9GAMM</name>
<dbReference type="Pfam" id="PF16697">
    <property type="entry name" value="Yop-YscD_cpl"/>
    <property type="match status" value="1"/>
</dbReference>
<reference evidence="3 4" key="1">
    <citation type="journal article" date="2012" name="J. Bacteriol.">
        <title>Genome Sequence of n-Alkane-Degrading Hydrocarboniphaga effusa Strain AP103T (ATCC BAA-332T).</title>
        <authorList>
            <person name="Chang H.K."/>
            <person name="Zylstra G.J."/>
            <person name="Chae J.C."/>
        </authorList>
    </citation>
    <scope>NUCLEOTIDE SEQUENCE [LARGE SCALE GENOMIC DNA]</scope>
    <source>
        <strain evidence="3 4">AP103</strain>
    </source>
</reference>
<feature type="transmembrane region" description="Helical" evidence="1">
    <location>
        <begin position="258"/>
        <end position="276"/>
    </location>
</feature>
<comment type="caution">
    <text evidence="3">The sequence shown here is derived from an EMBL/GenBank/DDBJ whole genome shotgun (WGS) entry which is preliminary data.</text>
</comment>
<organism evidence="3 4">
    <name type="scientific">Hydrocarboniphaga effusa AP103</name>
    <dbReference type="NCBI Taxonomy" id="1172194"/>
    <lineage>
        <taxon>Bacteria</taxon>
        <taxon>Pseudomonadati</taxon>
        <taxon>Pseudomonadota</taxon>
        <taxon>Gammaproteobacteria</taxon>
        <taxon>Nevskiales</taxon>
        <taxon>Nevskiaceae</taxon>
        <taxon>Hydrocarboniphaga</taxon>
    </lineage>
</organism>
<dbReference type="InterPro" id="IPR008984">
    <property type="entry name" value="SMAD_FHA_dom_sf"/>
</dbReference>
<accession>I8T1Q3</accession>
<dbReference type="Proteomes" id="UP000003704">
    <property type="component" value="Unassembled WGS sequence"/>
</dbReference>
<dbReference type="InterPro" id="IPR000253">
    <property type="entry name" value="FHA_dom"/>
</dbReference>
<dbReference type="OrthoDB" id="5762105at2"/>
<gene>
    <name evidence="3" type="ORF">WQQ_40230</name>
</gene>
<feature type="transmembrane region" description="Helical" evidence="1">
    <location>
        <begin position="131"/>
        <end position="152"/>
    </location>
</feature>
<proteinExistence type="predicted"/>
<dbReference type="SUPFAM" id="SSF49879">
    <property type="entry name" value="SMAD/FHA domain"/>
    <property type="match status" value="1"/>
</dbReference>
<feature type="transmembrane region" description="Helical" evidence="1">
    <location>
        <begin position="200"/>
        <end position="221"/>
    </location>
</feature>
<feature type="transmembrane region" description="Helical" evidence="1">
    <location>
        <begin position="233"/>
        <end position="252"/>
    </location>
</feature>
<dbReference type="STRING" id="1172194.WQQ_40230"/>